<feature type="compositionally biased region" description="Acidic residues" evidence="1">
    <location>
        <begin position="23"/>
        <end position="37"/>
    </location>
</feature>
<accession>A0AAP0KZN6</accession>
<reference evidence="2 3" key="1">
    <citation type="submission" date="2024-01" db="EMBL/GenBank/DDBJ databases">
        <title>Genome assemblies of Stephania.</title>
        <authorList>
            <person name="Yang L."/>
        </authorList>
    </citation>
    <scope>NUCLEOTIDE SEQUENCE [LARGE SCALE GENOMIC DNA]</scope>
    <source>
        <strain evidence="2">YNDBR</strain>
        <tissue evidence="2">Leaf</tissue>
    </source>
</reference>
<protein>
    <submittedName>
        <fullName evidence="2">Uncharacterized protein</fullName>
    </submittedName>
</protein>
<proteinExistence type="predicted"/>
<comment type="caution">
    <text evidence="2">The sequence shown here is derived from an EMBL/GenBank/DDBJ whole genome shotgun (WGS) entry which is preliminary data.</text>
</comment>
<keyword evidence="3" id="KW-1185">Reference proteome</keyword>
<gene>
    <name evidence="2" type="ORF">Syun_007521</name>
</gene>
<organism evidence="2 3">
    <name type="scientific">Stephania yunnanensis</name>
    <dbReference type="NCBI Taxonomy" id="152371"/>
    <lineage>
        <taxon>Eukaryota</taxon>
        <taxon>Viridiplantae</taxon>
        <taxon>Streptophyta</taxon>
        <taxon>Embryophyta</taxon>
        <taxon>Tracheophyta</taxon>
        <taxon>Spermatophyta</taxon>
        <taxon>Magnoliopsida</taxon>
        <taxon>Ranunculales</taxon>
        <taxon>Menispermaceae</taxon>
        <taxon>Menispermoideae</taxon>
        <taxon>Cissampelideae</taxon>
        <taxon>Stephania</taxon>
    </lineage>
</organism>
<dbReference type="Proteomes" id="UP001420932">
    <property type="component" value="Unassembled WGS sequence"/>
</dbReference>
<evidence type="ECO:0000313" key="2">
    <source>
        <dbReference type="EMBL" id="KAK9161180.1"/>
    </source>
</evidence>
<sequence>MGTKMGDLNGYRDRDGKEIGSSQEDENGNGDGDEEENISTGIPVEIPNWVSQRRIPNGYVHEESPFDRALAASPT</sequence>
<evidence type="ECO:0000313" key="3">
    <source>
        <dbReference type="Proteomes" id="UP001420932"/>
    </source>
</evidence>
<dbReference type="EMBL" id="JBBNAF010000003">
    <property type="protein sequence ID" value="KAK9161180.1"/>
    <property type="molecule type" value="Genomic_DNA"/>
</dbReference>
<name>A0AAP0KZN6_9MAGN</name>
<feature type="region of interest" description="Disordered" evidence="1">
    <location>
        <begin position="1"/>
        <end position="46"/>
    </location>
</feature>
<dbReference type="AlphaFoldDB" id="A0AAP0KZN6"/>
<evidence type="ECO:0000256" key="1">
    <source>
        <dbReference type="SAM" id="MobiDB-lite"/>
    </source>
</evidence>